<dbReference type="EMBL" id="FTPU01000020">
    <property type="protein sequence ID" value="SIT97281.1"/>
    <property type="molecule type" value="Genomic_DNA"/>
</dbReference>
<dbReference type="RefSeq" id="WP_143745992.1">
    <property type="nucleotide sequence ID" value="NZ_FTPU01000020.1"/>
</dbReference>
<gene>
    <name evidence="2" type="ORF">SAMN05660493_01994</name>
</gene>
<evidence type="ECO:0000313" key="2">
    <source>
        <dbReference type="EMBL" id="SIT97281.1"/>
    </source>
</evidence>
<protein>
    <submittedName>
        <fullName evidence="2">Uncharacterized protein</fullName>
    </submittedName>
</protein>
<keyword evidence="1" id="KW-0812">Transmembrane</keyword>
<feature type="transmembrane region" description="Helical" evidence="1">
    <location>
        <begin position="38"/>
        <end position="56"/>
    </location>
</feature>
<feature type="transmembrane region" description="Helical" evidence="1">
    <location>
        <begin position="6"/>
        <end position="26"/>
    </location>
</feature>
<dbReference type="STRING" id="1121284.SAMN05660493_01994"/>
<evidence type="ECO:0000313" key="3">
    <source>
        <dbReference type="Proteomes" id="UP000187261"/>
    </source>
</evidence>
<proteinExistence type="predicted"/>
<keyword evidence="3" id="KW-1185">Reference proteome</keyword>
<dbReference type="AlphaFoldDB" id="A0A1U7PZE6"/>
<accession>A0A1U7PZE6</accession>
<keyword evidence="1" id="KW-0472">Membrane</keyword>
<name>A0A1U7PZE6_9FLAO</name>
<dbReference type="Proteomes" id="UP000187261">
    <property type="component" value="Unassembled WGS sequence"/>
</dbReference>
<organism evidence="2 3">
    <name type="scientific">Epilithonimonas bovis DSM 19482</name>
    <dbReference type="NCBI Taxonomy" id="1121284"/>
    <lineage>
        <taxon>Bacteria</taxon>
        <taxon>Pseudomonadati</taxon>
        <taxon>Bacteroidota</taxon>
        <taxon>Flavobacteriia</taxon>
        <taxon>Flavobacteriales</taxon>
        <taxon>Weeksellaceae</taxon>
        <taxon>Chryseobacterium group</taxon>
        <taxon>Epilithonimonas</taxon>
    </lineage>
</organism>
<evidence type="ECO:0000256" key="1">
    <source>
        <dbReference type="SAM" id="Phobius"/>
    </source>
</evidence>
<reference evidence="3" key="1">
    <citation type="submission" date="2016-10" db="EMBL/GenBank/DDBJ databases">
        <authorList>
            <person name="Varghese N."/>
            <person name="Submissions S."/>
        </authorList>
    </citation>
    <scope>NUCLEOTIDE SEQUENCE [LARGE SCALE GENOMIC DNA]</scope>
    <source>
        <strain evidence="3">DSM 19482</strain>
    </source>
</reference>
<keyword evidence="1" id="KW-1133">Transmembrane helix</keyword>
<feature type="transmembrane region" description="Helical" evidence="1">
    <location>
        <begin position="100"/>
        <end position="119"/>
    </location>
</feature>
<sequence length="126" mass="15249">MNIHSQFTFLHFLLFGIILLIANVVFQKFKRRKFKEIFNLWMIIPAFLITILTAFYQEKFCSGMYCGTRYGFPRQIFDMAHYIGKDQVDVRVISKMHWDYFLQNFLLIFLFLNIIKNIFTNNKNLL</sequence>